<accession>A0A2P2M1X9</accession>
<dbReference type="AlphaFoldDB" id="A0A2P2M1X9"/>
<dbReference type="EMBL" id="GGEC01043746">
    <property type="protein sequence ID" value="MBX24230.1"/>
    <property type="molecule type" value="Transcribed_RNA"/>
</dbReference>
<sequence>MLLIDSFFFQATGMKPFKRKFQLWSRFELVCINIQTRVSICALWAIIVKCTNQVSCTARRFDQFIFVAVSNMSISHIIFCSQSFRSCYCFNTTVFFSQFQRSRITSFIVRC</sequence>
<proteinExistence type="predicted"/>
<reference evidence="1" key="1">
    <citation type="submission" date="2018-02" db="EMBL/GenBank/DDBJ databases">
        <title>Rhizophora mucronata_Transcriptome.</title>
        <authorList>
            <person name="Meera S.P."/>
            <person name="Sreeshan A."/>
            <person name="Augustine A."/>
        </authorList>
    </citation>
    <scope>NUCLEOTIDE SEQUENCE</scope>
    <source>
        <tissue evidence="1">Leaf</tissue>
    </source>
</reference>
<protein>
    <submittedName>
        <fullName evidence="1">Uncharacterized protein MANES_01G239500</fullName>
    </submittedName>
</protein>
<organism evidence="1">
    <name type="scientific">Rhizophora mucronata</name>
    <name type="common">Asiatic mangrove</name>
    <dbReference type="NCBI Taxonomy" id="61149"/>
    <lineage>
        <taxon>Eukaryota</taxon>
        <taxon>Viridiplantae</taxon>
        <taxon>Streptophyta</taxon>
        <taxon>Embryophyta</taxon>
        <taxon>Tracheophyta</taxon>
        <taxon>Spermatophyta</taxon>
        <taxon>Magnoliopsida</taxon>
        <taxon>eudicotyledons</taxon>
        <taxon>Gunneridae</taxon>
        <taxon>Pentapetalae</taxon>
        <taxon>rosids</taxon>
        <taxon>fabids</taxon>
        <taxon>Malpighiales</taxon>
        <taxon>Rhizophoraceae</taxon>
        <taxon>Rhizophora</taxon>
    </lineage>
</organism>
<evidence type="ECO:0000313" key="1">
    <source>
        <dbReference type="EMBL" id="MBX24230.1"/>
    </source>
</evidence>
<name>A0A2P2M1X9_RHIMU</name>